<dbReference type="VEuPathDB" id="VectorBase:CSON009060"/>
<dbReference type="PANTHER" id="PTHR11351:SF26">
    <property type="entry name" value="FATTY ACID DESATURASE DOMAIN-CONTAINING PROTEIN"/>
    <property type="match status" value="1"/>
</dbReference>
<dbReference type="GO" id="GO:0005789">
    <property type="term" value="C:endoplasmic reticulum membrane"/>
    <property type="evidence" value="ECO:0007669"/>
    <property type="project" value="TreeGrafter"/>
</dbReference>
<reference evidence="15" key="2">
    <citation type="submission" date="2018-07" db="EMBL/GenBank/DDBJ databases">
        <authorList>
            <person name="Quirk P.G."/>
            <person name="Krulwich T.A."/>
        </authorList>
    </citation>
    <scope>NUCLEOTIDE SEQUENCE</scope>
</reference>
<evidence type="ECO:0000256" key="1">
    <source>
        <dbReference type="ARBA" id="ARBA00004141"/>
    </source>
</evidence>
<keyword evidence="6 13" id="KW-1133">Transmembrane helix</keyword>
<evidence type="ECO:0000256" key="6">
    <source>
        <dbReference type="ARBA" id="ARBA00022989"/>
    </source>
</evidence>
<evidence type="ECO:0000256" key="8">
    <source>
        <dbReference type="ARBA" id="ARBA00023098"/>
    </source>
</evidence>
<name>A0A336M291_CULSO</name>
<keyword evidence="3 11" id="KW-0444">Lipid biosynthesis</keyword>
<dbReference type="GO" id="GO:0004768">
    <property type="term" value="F:stearoyl-CoA 9-desaturase activity"/>
    <property type="evidence" value="ECO:0007669"/>
    <property type="project" value="TreeGrafter"/>
</dbReference>
<evidence type="ECO:0000313" key="15">
    <source>
        <dbReference type="EMBL" id="SSX23461.1"/>
    </source>
</evidence>
<evidence type="ECO:0000256" key="4">
    <source>
        <dbReference type="ARBA" id="ARBA00022692"/>
    </source>
</evidence>
<evidence type="ECO:0000256" key="13">
    <source>
        <dbReference type="SAM" id="Phobius"/>
    </source>
</evidence>
<feature type="transmembrane region" description="Helical" evidence="13">
    <location>
        <begin position="209"/>
        <end position="233"/>
    </location>
</feature>
<dbReference type="OMA" id="WAHRTFT"/>
<evidence type="ECO:0000256" key="5">
    <source>
        <dbReference type="ARBA" id="ARBA00022832"/>
    </source>
</evidence>
<reference evidence="14" key="1">
    <citation type="submission" date="2018-04" db="EMBL/GenBank/DDBJ databases">
        <authorList>
            <person name="Go L.Y."/>
            <person name="Mitchell J.A."/>
        </authorList>
    </citation>
    <scope>NUCLEOTIDE SEQUENCE</scope>
    <source>
        <tissue evidence="14">Whole organism</tissue>
    </source>
</reference>
<evidence type="ECO:0000256" key="12">
    <source>
        <dbReference type="SAM" id="MobiDB-lite"/>
    </source>
</evidence>
<dbReference type="PRINTS" id="PR00075">
    <property type="entry name" value="FACDDSATRASE"/>
</dbReference>
<gene>
    <name evidence="15" type="primary">CSON009060</name>
</gene>
<keyword evidence="8" id="KW-0443">Lipid metabolism</keyword>
<dbReference type="AlphaFoldDB" id="A0A336M291"/>
<dbReference type="PANTHER" id="PTHR11351">
    <property type="entry name" value="ACYL-COA DESATURASE"/>
    <property type="match status" value="1"/>
</dbReference>
<evidence type="ECO:0000256" key="3">
    <source>
        <dbReference type="ARBA" id="ARBA00022516"/>
    </source>
</evidence>
<comment type="subcellular location">
    <subcellularLocation>
        <location evidence="1">Membrane</location>
        <topology evidence="1">Multi-pass membrane protein</topology>
    </subcellularLocation>
</comment>
<dbReference type="GO" id="GO:0006636">
    <property type="term" value="P:unsaturated fatty acid biosynthetic process"/>
    <property type="evidence" value="ECO:0007669"/>
    <property type="project" value="TreeGrafter"/>
</dbReference>
<keyword evidence="4 11" id="KW-0812">Transmembrane</keyword>
<evidence type="ECO:0000256" key="7">
    <source>
        <dbReference type="ARBA" id="ARBA00023002"/>
    </source>
</evidence>
<comment type="domain">
    <text evidence="11">The histidine box domains are involved in binding the catalytic metal ions.</text>
</comment>
<feature type="transmembrane region" description="Helical" evidence="13">
    <location>
        <begin position="37"/>
        <end position="56"/>
    </location>
</feature>
<evidence type="ECO:0000313" key="14">
    <source>
        <dbReference type="EMBL" id="SSX03095.1"/>
    </source>
</evidence>
<feature type="transmembrane region" description="Helical" evidence="13">
    <location>
        <begin position="179"/>
        <end position="197"/>
    </location>
</feature>
<sequence>MTKGSEASQENPDNSQHENVSKPVELSSKREASWPSVLFFIHLNILGLYGIIVLFTQTKLITFLFTSILTLCGILGVTAGAHRLWTHRTYTASTGLRFVLMIFQTLAGQGSIYDWVRLHRLHHEKFKTSDDPYYSDKDFLHAHVFAQIRTLSPKQEELLKKVDMIDIEADNIVMFQKKFYWILYLVLFVLLPINAPLEYWDDSVQAALFVAFSLRYIIVINIAWLINSAHFIWGLDKNKKQSDSNMVFIVTRSYWPQYHYLLPWDYQSGEFGNYGNGLTTAFIRVCAAIGEAEDLQTMTTDAVKKGLTMAVDSGRPVVECLKEAGEQEMMILQKEHYLQNERLKTLKRKDVHCVARNQ</sequence>
<dbReference type="CDD" id="cd03505">
    <property type="entry name" value="Delta9-FADS-like"/>
    <property type="match status" value="1"/>
</dbReference>
<feature type="transmembrane region" description="Helical" evidence="13">
    <location>
        <begin position="63"/>
        <end position="85"/>
    </location>
</feature>
<evidence type="ECO:0000256" key="11">
    <source>
        <dbReference type="RuleBase" id="RU000581"/>
    </source>
</evidence>
<dbReference type="EMBL" id="UFQS01000350">
    <property type="protein sequence ID" value="SSX03095.1"/>
    <property type="molecule type" value="Genomic_DNA"/>
</dbReference>
<evidence type="ECO:0000256" key="2">
    <source>
        <dbReference type="ARBA" id="ARBA00009295"/>
    </source>
</evidence>
<feature type="compositionally biased region" description="Polar residues" evidence="12">
    <location>
        <begin position="1"/>
        <end position="14"/>
    </location>
</feature>
<comment type="similarity">
    <text evidence="2 11">Belongs to the fatty acid desaturase type 1 family.</text>
</comment>
<comment type="cofactor">
    <cofactor evidence="11">
        <name>Fe(2+)</name>
        <dbReference type="ChEBI" id="CHEBI:29033"/>
    </cofactor>
</comment>
<keyword evidence="10 11" id="KW-0275">Fatty acid biosynthesis</keyword>
<protein>
    <submittedName>
        <fullName evidence="15">CSON009060 protein</fullName>
    </submittedName>
</protein>
<proteinExistence type="inferred from homology"/>
<evidence type="ECO:0000256" key="9">
    <source>
        <dbReference type="ARBA" id="ARBA00023136"/>
    </source>
</evidence>
<evidence type="ECO:0000256" key="10">
    <source>
        <dbReference type="ARBA" id="ARBA00023160"/>
    </source>
</evidence>
<keyword evidence="5" id="KW-0276">Fatty acid metabolism</keyword>
<keyword evidence="7 11" id="KW-0560">Oxidoreductase</keyword>
<accession>A0A336M291</accession>
<dbReference type="InterPro" id="IPR015876">
    <property type="entry name" value="Acyl-CoA_DS"/>
</dbReference>
<dbReference type="EMBL" id="UFQT01000350">
    <property type="protein sequence ID" value="SSX23461.1"/>
    <property type="molecule type" value="Genomic_DNA"/>
</dbReference>
<feature type="region of interest" description="Disordered" evidence="12">
    <location>
        <begin position="1"/>
        <end position="22"/>
    </location>
</feature>
<keyword evidence="9 13" id="KW-0472">Membrane</keyword>
<dbReference type="GO" id="GO:0005506">
    <property type="term" value="F:iron ion binding"/>
    <property type="evidence" value="ECO:0007669"/>
    <property type="project" value="TreeGrafter"/>
</dbReference>
<organism evidence="15">
    <name type="scientific">Culicoides sonorensis</name>
    <name type="common">Biting midge</name>
    <dbReference type="NCBI Taxonomy" id="179676"/>
    <lineage>
        <taxon>Eukaryota</taxon>
        <taxon>Metazoa</taxon>
        <taxon>Ecdysozoa</taxon>
        <taxon>Arthropoda</taxon>
        <taxon>Hexapoda</taxon>
        <taxon>Insecta</taxon>
        <taxon>Pterygota</taxon>
        <taxon>Neoptera</taxon>
        <taxon>Endopterygota</taxon>
        <taxon>Diptera</taxon>
        <taxon>Nematocera</taxon>
        <taxon>Chironomoidea</taxon>
        <taxon>Ceratopogonidae</taxon>
        <taxon>Ceratopogoninae</taxon>
        <taxon>Culicoides</taxon>
        <taxon>Monoculicoides</taxon>
    </lineage>
</organism>